<dbReference type="InterPro" id="IPR033122">
    <property type="entry name" value="LETM1-like_RBD"/>
</dbReference>
<name>A0AB34KA93_PRYPA</name>
<evidence type="ECO:0000256" key="6">
    <source>
        <dbReference type="ARBA" id="ARBA00023136"/>
    </source>
</evidence>
<dbReference type="GO" id="GO:0005743">
    <property type="term" value="C:mitochondrial inner membrane"/>
    <property type="evidence" value="ECO:0007669"/>
    <property type="project" value="UniProtKB-SubCell"/>
</dbReference>
<keyword evidence="10" id="KW-1185">Reference proteome</keyword>
<protein>
    <recommendedName>
        <fullName evidence="8">Letm1 RBD domain-containing protein</fullName>
    </recommendedName>
</protein>
<evidence type="ECO:0000259" key="8">
    <source>
        <dbReference type="PROSITE" id="PS51758"/>
    </source>
</evidence>
<evidence type="ECO:0000313" key="10">
    <source>
        <dbReference type="Proteomes" id="UP001515480"/>
    </source>
</evidence>
<dbReference type="AlphaFoldDB" id="A0AB34KA93"/>
<reference evidence="9 10" key="1">
    <citation type="journal article" date="2024" name="Science">
        <title>Giant polyketide synthase enzymes in the biosynthesis of giant marine polyether toxins.</title>
        <authorList>
            <person name="Fallon T.R."/>
            <person name="Shende V.V."/>
            <person name="Wierzbicki I.H."/>
            <person name="Pendleton A.L."/>
            <person name="Watervoot N.F."/>
            <person name="Auber R.P."/>
            <person name="Gonzalez D.J."/>
            <person name="Wisecaver J.H."/>
            <person name="Moore B.S."/>
        </authorList>
    </citation>
    <scope>NUCLEOTIDE SEQUENCE [LARGE SCALE GENOMIC DNA]</scope>
    <source>
        <strain evidence="9 10">12B1</strain>
    </source>
</reference>
<keyword evidence="6" id="KW-0472">Membrane</keyword>
<evidence type="ECO:0000256" key="2">
    <source>
        <dbReference type="ARBA" id="ARBA00022692"/>
    </source>
</evidence>
<evidence type="ECO:0000256" key="3">
    <source>
        <dbReference type="ARBA" id="ARBA00022792"/>
    </source>
</evidence>
<dbReference type="Pfam" id="PF07766">
    <property type="entry name" value="LETM1_RBD"/>
    <property type="match status" value="1"/>
</dbReference>
<keyword evidence="4" id="KW-1133">Transmembrane helix</keyword>
<comment type="subcellular location">
    <subcellularLocation>
        <location evidence="1">Mitochondrion inner membrane</location>
        <topology evidence="1">Single-pass membrane protein</topology>
    </subcellularLocation>
</comment>
<evidence type="ECO:0000313" key="9">
    <source>
        <dbReference type="EMBL" id="KAL1529901.1"/>
    </source>
</evidence>
<keyword evidence="5 7" id="KW-0496">Mitochondrion</keyword>
<organism evidence="9 10">
    <name type="scientific">Prymnesium parvum</name>
    <name type="common">Toxic golden alga</name>
    <dbReference type="NCBI Taxonomy" id="97485"/>
    <lineage>
        <taxon>Eukaryota</taxon>
        <taxon>Haptista</taxon>
        <taxon>Haptophyta</taxon>
        <taxon>Prymnesiophyceae</taxon>
        <taxon>Prymnesiales</taxon>
        <taxon>Prymnesiaceae</taxon>
        <taxon>Prymnesium</taxon>
    </lineage>
</organism>
<dbReference type="PANTHER" id="PTHR14009:SF1">
    <property type="entry name" value="MITOCHONDRIAL PROTON_CALCIUM EXCHANGER PROTEIN"/>
    <property type="match status" value="1"/>
</dbReference>
<accession>A0AB34KA93</accession>
<evidence type="ECO:0000256" key="1">
    <source>
        <dbReference type="ARBA" id="ARBA00004434"/>
    </source>
</evidence>
<dbReference type="EMBL" id="JBGBPQ010000001">
    <property type="protein sequence ID" value="KAL1529901.1"/>
    <property type="molecule type" value="Genomic_DNA"/>
</dbReference>
<keyword evidence="2" id="KW-0812">Transmembrane</keyword>
<sequence>MLRLLLFLPLACAELADFDLGATIKGIPGAVRSNFRQFRVGTKQMWTNGKAAGAVKKRLKAGGDPLSYSEFHLLRKSSEDTGKLIQAGVLWIVAPELIPVMLYFFPRALPSTFESDQGAQKRYATLCRARATATLSLLTKLEEDSVGEGRKAKRTAAQRLLAIQMLKTKSIADAAAPMQPFLFPSTPPPKRQGKARALAAIKPLPQPLLKTGCKLIGLSGPIPGPIRRSSLANHLAQLVEEDAILRRTQLSTLSRSELVDACLDRGIGSLESTDAQLQRHLSTWLQLVHPQQTTDAPDPHRLRLAMMAASAITATRSAPEMALPRLLFTG</sequence>
<dbReference type="PROSITE" id="PS51758">
    <property type="entry name" value="LETM1_RBD"/>
    <property type="match status" value="1"/>
</dbReference>
<gene>
    <name evidence="9" type="ORF">AB1Y20_000829</name>
</gene>
<dbReference type="GO" id="GO:0030003">
    <property type="term" value="P:intracellular monoatomic cation homeostasis"/>
    <property type="evidence" value="ECO:0007669"/>
    <property type="project" value="TreeGrafter"/>
</dbReference>
<dbReference type="GO" id="GO:0043022">
    <property type="term" value="F:ribosome binding"/>
    <property type="evidence" value="ECO:0007669"/>
    <property type="project" value="InterPro"/>
</dbReference>
<evidence type="ECO:0000256" key="4">
    <source>
        <dbReference type="ARBA" id="ARBA00022989"/>
    </source>
</evidence>
<dbReference type="Proteomes" id="UP001515480">
    <property type="component" value="Unassembled WGS sequence"/>
</dbReference>
<comment type="caution">
    <text evidence="9">The sequence shown here is derived from an EMBL/GenBank/DDBJ whole genome shotgun (WGS) entry which is preliminary data.</text>
</comment>
<keyword evidence="3" id="KW-0999">Mitochondrion inner membrane</keyword>
<dbReference type="InterPro" id="IPR044202">
    <property type="entry name" value="LETM1/MDM38-like"/>
</dbReference>
<proteinExistence type="predicted"/>
<evidence type="ECO:0000256" key="5">
    <source>
        <dbReference type="ARBA" id="ARBA00023128"/>
    </source>
</evidence>
<evidence type="ECO:0000256" key="7">
    <source>
        <dbReference type="PROSITE-ProRule" id="PRU01094"/>
    </source>
</evidence>
<dbReference type="PANTHER" id="PTHR14009">
    <property type="entry name" value="LEUCINE ZIPPER-EF-HAND CONTAINING TRANSMEMBRANE PROTEIN"/>
    <property type="match status" value="1"/>
</dbReference>
<feature type="domain" description="Letm1 RBD" evidence="8">
    <location>
        <begin position="128"/>
        <end position="330"/>
    </location>
</feature>